<dbReference type="PANTHER" id="PTHR46663:SF2">
    <property type="entry name" value="GGDEF DOMAIN-CONTAINING PROTEIN"/>
    <property type="match status" value="1"/>
</dbReference>
<dbReference type="Gene3D" id="3.40.190.10">
    <property type="entry name" value="Periplasmic binding protein-like II"/>
    <property type="match status" value="2"/>
</dbReference>
<evidence type="ECO:0000313" key="3">
    <source>
        <dbReference type="Proteomes" id="UP000465712"/>
    </source>
</evidence>
<dbReference type="EMBL" id="WXWW01000174">
    <property type="protein sequence ID" value="NAW65911.1"/>
    <property type="molecule type" value="Genomic_DNA"/>
</dbReference>
<dbReference type="RefSeq" id="WP_161445136.1">
    <property type="nucleotide sequence ID" value="NZ_WXWV01000128.1"/>
</dbReference>
<dbReference type="PROSITE" id="PS50887">
    <property type="entry name" value="GGDEF"/>
    <property type="match status" value="1"/>
</dbReference>
<dbReference type="CDD" id="cd01949">
    <property type="entry name" value="GGDEF"/>
    <property type="match status" value="1"/>
</dbReference>
<dbReference type="InterPro" id="IPR052163">
    <property type="entry name" value="DGC-Regulatory_Protein"/>
</dbReference>
<dbReference type="InterPro" id="IPR001638">
    <property type="entry name" value="Solute-binding_3/MltF_N"/>
</dbReference>
<sequence>MRNQFLKLFVLLAGFAPVIASASHQDPLIQPSATHESWPADPASRKVYYCFNPAWRPYDYQEQEQHRGIFADYLLLIERYLGVTFHPYFTRSWSESLTALQLGHCDFIPAISRTPEREKYLSFTSPYYMIHNVLVAKPDKPMLASLDELAGEAIAGPKHTAVMTRLQETHPDIQQVYAATPLQAMQLLNTDKVYAFVAPLDSLIEELQEEVFRKKIIAKLDFSLPVAVGVRLDRPELLTLMNLAVQSITPEEHREISRKWTQFTLIESHDFTDIYRWSAVALMVILVLGFWIARLRGELKKRNQTEARLRHMANHDALTNLPTLRYAQEKIDSAILRCQRNNTNMALMFVDLDGFKDVNDTFGHDAGDKLLKAVSIRLVNSLRETDTVARIGGDEFILILENIATTDTATMLADKILAMFSRPFMLAGNPLHLSVSIGVSMYPSHGSTREALLKHADQAMYCAKKNGKNQCQLALAQQQVSADKI</sequence>
<organism evidence="2 3">
    <name type="scientific">Photobacterium halotolerans</name>
    <dbReference type="NCBI Taxonomy" id="265726"/>
    <lineage>
        <taxon>Bacteria</taxon>
        <taxon>Pseudomonadati</taxon>
        <taxon>Pseudomonadota</taxon>
        <taxon>Gammaproteobacteria</taxon>
        <taxon>Vibrionales</taxon>
        <taxon>Vibrionaceae</taxon>
        <taxon>Photobacterium</taxon>
    </lineage>
</organism>
<dbReference type="SMART" id="SM00062">
    <property type="entry name" value="PBPb"/>
    <property type="match status" value="1"/>
</dbReference>
<accession>A0A7X5AZK1</accession>
<dbReference type="Gene3D" id="3.30.70.270">
    <property type="match status" value="1"/>
</dbReference>
<dbReference type="SMART" id="SM00267">
    <property type="entry name" value="GGDEF"/>
    <property type="match status" value="1"/>
</dbReference>
<evidence type="ECO:0000313" key="2">
    <source>
        <dbReference type="EMBL" id="NAW65911.1"/>
    </source>
</evidence>
<gene>
    <name evidence="2" type="ORF">CAG72_11855</name>
</gene>
<dbReference type="InterPro" id="IPR029787">
    <property type="entry name" value="Nucleotide_cyclase"/>
</dbReference>
<reference evidence="2 3" key="1">
    <citation type="submission" date="2017-05" db="EMBL/GenBank/DDBJ databases">
        <title>High clonality and local adaptation shapes Vibrionaceae linages within an endangered oasis.</title>
        <authorList>
            <person name="Vazquez-Rosas-Landa M."/>
        </authorList>
    </citation>
    <scope>NUCLEOTIDE SEQUENCE [LARGE SCALE GENOMIC DNA]</scope>
    <source>
        <strain evidence="2 3">P46_P4S1P180</strain>
    </source>
</reference>
<dbReference type="PANTHER" id="PTHR46663">
    <property type="entry name" value="DIGUANYLATE CYCLASE DGCT-RELATED"/>
    <property type="match status" value="1"/>
</dbReference>
<dbReference type="CDD" id="cd01007">
    <property type="entry name" value="PBP2_BvgS_HisK_like"/>
    <property type="match status" value="1"/>
</dbReference>
<comment type="caution">
    <text evidence="2">The sequence shown here is derived from an EMBL/GenBank/DDBJ whole genome shotgun (WGS) entry which is preliminary data.</text>
</comment>
<name>A0A7X5AZK1_9GAMM</name>
<dbReference type="Pfam" id="PF00497">
    <property type="entry name" value="SBP_bac_3"/>
    <property type="match status" value="1"/>
</dbReference>
<dbReference type="AlphaFoldDB" id="A0A7X5AZK1"/>
<dbReference type="FunFam" id="3.30.70.270:FF:000001">
    <property type="entry name" value="Diguanylate cyclase domain protein"/>
    <property type="match status" value="1"/>
</dbReference>
<evidence type="ECO:0000256" key="1">
    <source>
        <dbReference type="ARBA" id="ARBA00001946"/>
    </source>
</evidence>
<dbReference type="SUPFAM" id="SSF53850">
    <property type="entry name" value="Periplasmic binding protein-like II"/>
    <property type="match status" value="1"/>
</dbReference>
<protein>
    <submittedName>
        <fullName evidence="2">Diguanylate cyclase</fullName>
    </submittedName>
</protein>
<dbReference type="GO" id="GO:0003824">
    <property type="term" value="F:catalytic activity"/>
    <property type="evidence" value="ECO:0007669"/>
    <property type="project" value="UniProtKB-ARBA"/>
</dbReference>
<dbReference type="SUPFAM" id="SSF55073">
    <property type="entry name" value="Nucleotide cyclase"/>
    <property type="match status" value="1"/>
</dbReference>
<dbReference type="Pfam" id="PF00990">
    <property type="entry name" value="GGDEF"/>
    <property type="match status" value="1"/>
</dbReference>
<comment type="cofactor">
    <cofactor evidence="1">
        <name>Mg(2+)</name>
        <dbReference type="ChEBI" id="CHEBI:18420"/>
    </cofactor>
</comment>
<dbReference type="Proteomes" id="UP000465712">
    <property type="component" value="Unassembled WGS sequence"/>
</dbReference>
<proteinExistence type="predicted"/>
<dbReference type="NCBIfam" id="TIGR00254">
    <property type="entry name" value="GGDEF"/>
    <property type="match status" value="1"/>
</dbReference>
<dbReference type="InterPro" id="IPR043128">
    <property type="entry name" value="Rev_trsase/Diguanyl_cyclase"/>
</dbReference>
<dbReference type="InterPro" id="IPR000160">
    <property type="entry name" value="GGDEF_dom"/>
</dbReference>